<dbReference type="RefSeq" id="WP_072427181.1">
    <property type="nucleotide sequence ID" value="NZ_FPKR01000002.1"/>
</dbReference>
<keyword evidence="5" id="KW-1185">Reference proteome</keyword>
<proteinExistence type="inferred from homology"/>
<dbReference type="SUPFAM" id="SSF53474">
    <property type="entry name" value="alpha/beta-Hydrolases"/>
    <property type="match status" value="1"/>
</dbReference>
<dbReference type="EMBL" id="FPKR01000002">
    <property type="protein sequence ID" value="SFZ72476.1"/>
    <property type="molecule type" value="Genomic_DNA"/>
</dbReference>
<comment type="similarity">
    <text evidence="1">Belongs to the AB hydrolase superfamily. AB hydrolase 2 family.</text>
</comment>
<organism evidence="4 5">
    <name type="scientific">Chitinimonas taiwanensis DSM 18899</name>
    <dbReference type="NCBI Taxonomy" id="1121279"/>
    <lineage>
        <taxon>Bacteria</taxon>
        <taxon>Pseudomonadati</taxon>
        <taxon>Pseudomonadota</taxon>
        <taxon>Betaproteobacteria</taxon>
        <taxon>Neisseriales</taxon>
        <taxon>Chitinibacteraceae</taxon>
        <taxon>Chitinimonas</taxon>
    </lineage>
</organism>
<dbReference type="InterPro" id="IPR003140">
    <property type="entry name" value="PLipase/COase/thioEstase"/>
</dbReference>
<evidence type="ECO:0000256" key="1">
    <source>
        <dbReference type="ARBA" id="ARBA00006499"/>
    </source>
</evidence>
<feature type="domain" description="Phospholipase/carboxylesterase/thioesterase" evidence="3">
    <location>
        <begin position="15"/>
        <end position="218"/>
    </location>
</feature>
<dbReference type="PANTHER" id="PTHR10655">
    <property type="entry name" value="LYSOPHOSPHOLIPASE-RELATED"/>
    <property type="match status" value="1"/>
</dbReference>
<dbReference type="Proteomes" id="UP000186513">
    <property type="component" value="Unassembled WGS sequence"/>
</dbReference>
<accession>A0A1K2H7H8</accession>
<keyword evidence="2" id="KW-0378">Hydrolase</keyword>
<evidence type="ECO:0000256" key="2">
    <source>
        <dbReference type="ARBA" id="ARBA00022801"/>
    </source>
</evidence>
<dbReference type="PANTHER" id="PTHR10655:SF17">
    <property type="entry name" value="LYSOPHOSPHOLIPASE-LIKE PROTEIN 1"/>
    <property type="match status" value="1"/>
</dbReference>
<dbReference type="OrthoDB" id="9801763at2"/>
<gene>
    <name evidence="4" type="ORF">SAMN02745887_00641</name>
</gene>
<dbReference type="AlphaFoldDB" id="A0A1K2H7H8"/>
<evidence type="ECO:0000313" key="5">
    <source>
        <dbReference type="Proteomes" id="UP000186513"/>
    </source>
</evidence>
<sequence>MSNALEVIELETKPQPEWAVIWMHGLGADGSDFVPVVPELGLADAPGVRFIFPHAETMPVTCNNGYVMRAWYDILELSAIGRRVDEAGIRKSREAIRALIAKENARGIPSERIFLAGFSQGGAMVYSVGLTHPDKLAGLIALSTYIPSASLIEAEATPANAATPLFAAHGAQDPIVPHALGEAARDKVQGGRAVSWHSYRMPHSVCLEEIEAIGQWLKQQMGV</sequence>
<dbReference type="GO" id="GO:0016787">
    <property type="term" value="F:hydrolase activity"/>
    <property type="evidence" value="ECO:0007669"/>
    <property type="project" value="UniProtKB-KW"/>
</dbReference>
<dbReference type="STRING" id="1121279.SAMN02745887_00641"/>
<evidence type="ECO:0000313" key="4">
    <source>
        <dbReference type="EMBL" id="SFZ72476.1"/>
    </source>
</evidence>
<dbReference type="InterPro" id="IPR029058">
    <property type="entry name" value="AB_hydrolase_fold"/>
</dbReference>
<dbReference type="InterPro" id="IPR050565">
    <property type="entry name" value="LYPA1-2/EST-like"/>
</dbReference>
<reference evidence="4 5" key="1">
    <citation type="submission" date="2016-11" db="EMBL/GenBank/DDBJ databases">
        <authorList>
            <person name="Jaros S."/>
            <person name="Januszkiewicz K."/>
            <person name="Wedrychowicz H."/>
        </authorList>
    </citation>
    <scope>NUCLEOTIDE SEQUENCE [LARGE SCALE GENOMIC DNA]</scope>
    <source>
        <strain evidence="4 5">DSM 18899</strain>
    </source>
</reference>
<dbReference type="Pfam" id="PF02230">
    <property type="entry name" value="Abhydrolase_2"/>
    <property type="match status" value="1"/>
</dbReference>
<name>A0A1K2H7H8_9NEIS</name>
<dbReference type="Gene3D" id="3.40.50.1820">
    <property type="entry name" value="alpha/beta hydrolase"/>
    <property type="match status" value="1"/>
</dbReference>
<protein>
    <submittedName>
        <fullName evidence="4">Phospholipase/carboxylesterase</fullName>
    </submittedName>
</protein>
<evidence type="ECO:0000259" key="3">
    <source>
        <dbReference type="Pfam" id="PF02230"/>
    </source>
</evidence>